<dbReference type="InterPro" id="IPR036237">
    <property type="entry name" value="Xyl_isomerase-like_sf"/>
</dbReference>
<protein>
    <recommendedName>
        <fullName evidence="3">Xylose isomerase-like TIM barrel domain-containing protein</fullName>
    </recommendedName>
</protein>
<keyword evidence="2" id="KW-1185">Reference proteome</keyword>
<dbReference type="AlphaFoldDB" id="A0A2S4KTH7"/>
<dbReference type="EMBL" id="PKSG01000684">
    <property type="protein sequence ID" value="POR33482.1"/>
    <property type="molecule type" value="Genomic_DNA"/>
</dbReference>
<organism evidence="1 2">
    <name type="scientific">Tolypocladium paradoxum</name>
    <dbReference type="NCBI Taxonomy" id="94208"/>
    <lineage>
        <taxon>Eukaryota</taxon>
        <taxon>Fungi</taxon>
        <taxon>Dikarya</taxon>
        <taxon>Ascomycota</taxon>
        <taxon>Pezizomycotina</taxon>
        <taxon>Sordariomycetes</taxon>
        <taxon>Hypocreomycetidae</taxon>
        <taxon>Hypocreales</taxon>
        <taxon>Ophiocordycipitaceae</taxon>
        <taxon>Tolypocladium</taxon>
    </lineage>
</organism>
<gene>
    <name evidence="1" type="ORF">TPAR_06321</name>
</gene>
<dbReference type="Proteomes" id="UP000237481">
    <property type="component" value="Unassembled WGS sequence"/>
</dbReference>
<proteinExistence type="predicted"/>
<reference evidence="1 2" key="1">
    <citation type="submission" date="2018-01" db="EMBL/GenBank/DDBJ databases">
        <title>Harnessing the power of phylogenomics to disentangle the directionality and signatures of interkingdom host jumping in the parasitic fungal genus Tolypocladium.</title>
        <authorList>
            <person name="Quandt C.A."/>
            <person name="Patterson W."/>
            <person name="Spatafora J.W."/>
        </authorList>
    </citation>
    <scope>NUCLEOTIDE SEQUENCE [LARGE SCALE GENOMIC DNA]</scope>
    <source>
        <strain evidence="1 2">NRBC 100945</strain>
    </source>
</reference>
<accession>A0A2S4KTH7</accession>
<name>A0A2S4KTH7_9HYPO</name>
<dbReference type="Gene3D" id="3.20.20.150">
    <property type="entry name" value="Divalent-metal-dependent TIM barrel enzymes"/>
    <property type="match status" value="1"/>
</dbReference>
<dbReference type="SUPFAM" id="SSF51658">
    <property type="entry name" value="Xylose isomerase-like"/>
    <property type="match status" value="1"/>
</dbReference>
<comment type="caution">
    <text evidence="1">The sequence shown here is derived from an EMBL/GenBank/DDBJ whole genome shotgun (WGS) entry which is preliminary data.</text>
</comment>
<evidence type="ECO:0000313" key="1">
    <source>
        <dbReference type="EMBL" id="POR33482.1"/>
    </source>
</evidence>
<dbReference type="OrthoDB" id="9971575at2759"/>
<evidence type="ECO:0000313" key="2">
    <source>
        <dbReference type="Proteomes" id="UP000237481"/>
    </source>
</evidence>
<sequence length="154" mass="17535">MVSVLRFRSVWGVDGGENYEVWNHWFPSLKAQGYAGVETTIAGRQQLPAIRSICDKAGLEIIVLYVDKFYGWPDYEGPKPVGRTVEHHLEHYRKQLEIAKVLRPVKINAHSGDDQWSVEQSVEFFRGTLKVDTEVGLEGRPSAKVSCLLYDSWV</sequence>
<evidence type="ECO:0008006" key="3">
    <source>
        <dbReference type="Google" id="ProtNLM"/>
    </source>
</evidence>